<reference evidence="6" key="1">
    <citation type="submission" date="2020-04" db="EMBL/GenBank/DDBJ databases">
        <authorList>
            <person name="Alioto T."/>
            <person name="Alioto T."/>
            <person name="Gomez Garrido J."/>
        </authorList>
    </citation>
    <scope>NUCLEOTIDE SEQUENCE</scope>
    <source>
        <strain evidence="6">A484AB</strain>
    </source>
</reference>
<dbReference type="SMART" id="SM00692">
    <property type="entry name" value="DM3"/>
    <property type="match status" value="1"/>
</dbReference>
<dbReference type="PANTHER" id="PTHR46600">
    <property type="entry name" value="THAP DOMAIN-CONTAINING"/>
    <property type="match status" value="1"/>
</dbReference>
<feature type="region of interest" description="Disordered" evidence="5">
    <location>
        <begin position="261"/>
        <end position="304"/>
    </location>
</feature>
<gene>
    <name evidence="6" type="ORF">PACLA_8A011304</name>
</gene>
<feature type="compositionally biased region" description="Acidic residues" evidence="5">
    <location>
        <begin position="279"/>
        <end position="296"/>
    </location>
</feature>
<dbReference type="EMBL" id="CACRXK020004921">
    <property type="protein sequence ID" value="CAB4004491.1"/>
    <property type="molecule type" value="Genomic_DNA"/>
</dbReference>
<evidence type="ECO:0000256" key="2">
    <source>
        <dbReference type="ARBA" id="ARBA00022771"/>
    </source>
</evidence>
<dbReference type="InterPro" id="IPR006612">
    <property type="entry name" value="THAP_Znf"/>
</dbReference>
<name>A0A6S7IE46_PARCT</name>
<dbReference type="Gene3D" id="6.20.210.20">
    <property type="entry name" value="THAP domain"/>
    <property type="match status" value="1"/>
</dbReference>
<evidence type="ECO:0000313" key="6">
    <source>
        <dbReference type="EMBL" id="CAB4004491.1"/>
    </source>
</evidence>
<feature type="compositionally biased region" description="Acidic residues" evidence="5">
    <location>
        <begin position="224"/>
        <end position="239"/>
    </location>
</feature>
<feature type="compositionally biased region" description="Basic and acidic residues" evidence="5">
    <location>
        <begin position="370"/>
        <end position="384"/>
    </location>
</feature>
<evidence type="ECO:0000256" key="4">
    <source>
        <dbReference type="ARBA" id="ARBA00023125"/>
    </source>
</evidence>
<dbReference type="PROSITE" id="PS50950">
    <property type="entry name" value="ZF_THAP"/>
    <property type="match status" value="1"/>
</dbReference>
<dbReference type="Proteomes" id="UP001152795">
    <property type="component" value="Unassembled WGS sequence"/>
</dbReference>
<dbReference type="InterPro" id="IPR026516">
    <property type="entry name" value="THAP1/10"/>
</dbReference>
<accession>A0A6S7IE46</accession>
<dbReference type="GO" id="GO:0008270">
    <property type="term" value="F:zinc ion binding"/>
    <property type="evidence" value="ECO:0007669"/>
    <property type="project" value="UniProtKB-KW"/>
</dbReference>
<keyword evidence="4" id="KW-0238">DNA-binding</keyword>
<keyword evidence="7" id="KW-1185">Reference proteome</keyword>
<evidence type="ECO:0000313" key="7">
    <source>
        <dbReference type="Proteomes" id="UP001152795"/>
    </source>
</evidence>
<keyword evidence="2" id="KW-0863">Zinc-finger</keyword>
<dbReference type="OrthoDB" id="7312725at2759"/>
<feature type="compositionally biased region" description="Polar residues" evidence="5">
    <location>
        <begin position="406"/>
        <end position="418"/>
    </location>
</feature>
<dbReference type="AlphaFoldDB" id="A0A6S7IE46"/>
<evidence type="ECO:0000256" key="3">
    <source>
        <dbReference type="ARBA" id="ARBA00022833"/>
    </source>
</evidence>
<evidence type="ECO:0000256" key="1">
    <source>
        <dbReference type="ARBA" id="ARBA00022723"/>
    </source>
</evidence>
<keyword evidence="3" id="KW-0862">Zinc</keyword>
<sequence length="418" mass="47750">MASSTNTNHVEGISMHKFPANEEQRKIWIKFVRKHRPNFTPTYASVICSAHFEKSCFGTRYHIDVPDELKPKARYLSEGSVPTKDSVVLEEMPATSRTKRMIVRDQLSPSASFIHDVDELPSSEAVLLPERISGESSNETEMFNVSMEEEPLQTTAEDESFMSETAHGSLSCVDCGMKQERIENLQKLQSKQKRRNLMLQRENTNLQKTIESLRQELSSGGESSSDEAENETGEDIGILDEAWDYEAWDYEDWLMGDNSEDNLGQTLKDPDWNANMEKEETDASDDDELDETEDNDNASQDASYIDEMRRELLYTCNKEDLKKTYEAYKAKEPGSLTSQFSDRRTKEEAIRNQAQRKGKITELFPSVETQHQDQLREKSRSTNKDKRKTPCCTKCGKPMKGHKKSTCQSNTAGQQQNV</sequence>
<evidence type="ECO:0000256" key="5">
    <source>
        <dbReference type="SAM" id="MobiDB-lite"/>
    </source>
</evidence>
<organism evidence="6 7">
    <name type="scientific">Paramuricea clavata</name>
    <name type="common">Red gorgonian</name>
    <name type="synonym">Violescent sea-whip</name>
    <dbReference type="NCBI Taxonomy" id="317549"/>
    <lineage>
        <taxon>Eukaryota</taxon>
        <taxon>Metazoa</taxon>
        <taxon>Cnidaria</taxon>
        <taxon>Anthozoa</taxon>
        <taxon>Octocorallia</taxon>
        <taxon>Malacalcyonacea</taxon>
        <taxon>Plexauridae</taxon>
        <taxon>Paramuricea</taxon>
    </lineage>
</organism>
<dbReference type="SUPFAM" id="SSF57716">
    <property type="entry name" value="Glucocorticoid receptor-like (DNA-binding domain)"/>
    <property type="match status" value="1"/>
</dbReference>
<dbReference type="SMART" id="SM00980">
    <property type="entry name" value="THAP"/>
    <property type="match status" value="1"/>
</dbReference>
<comment type="caution">
    <text evidence="6">The sequence shown here is derived from an EMBL/GenBank/DDBJ whole genome shotgun (WGS) entry which is preliminary data.</text>
</comment>
<dbReference type="GO" id="GO:0043565">
    <property type="term" value="F:sequence-specific DNA binding"/>
    <property type="evidence" value="ECO:0007669"/>
    <property type="project" value="InterPro"/>
</dbReference>
<feature type="region of interest" description="Disordered" evidence="5">
    <location>
        <begin position="214"/>
        <end position="239"/>
    </location>
</feature>
<proteinExistence type="predicted"/>
<protein>
    <submittedName>
        <fullName evidence="6">THAP domain-containing 2-like</fullName>
    </submittedName>
</protein>
<dbReference type="PANTHER" id="PTHR46600:SF11">
    <property type="entry name" value="THAP DOMAIN-CONTAINING PROTEIN 10"/>
    <property type="match status" value="1"/>
</dbReference>
<dbReference type="Pfam" id="PF05485">
    <property type="entry name" value="THAP"/>
    <property type="match status" value="1"/>
</dbReference>
<dbReference type="InterPro" id="IPR038441">
    <property type="entry name" value="THAP_Znf_sf"/>
</dbReference>
<keyword evidence="1" id="KW-0479">Metal-binding</keyword>
<feature type="region of interest" description="Disordered" evidence="5">
    <location>
        <begin position="330"/>
        <end position="418"/>
    </location>
</feature>
<feature type="compositionally biased region" description="Basic and acidic residues" evidence="5">
    <location>
        <begin position="341"/>
        <end position="350"/>
    </location>
</feature>